<name>X8J9B6_9AGAM</name>
<sequence length="32" mass="3860">MVYLGLDCHPRSELQETRRELREPSWNTWSAV</sequence>
<protein>
    <submittedName>
        <fullName evidence="1">Uncharacterized protein</fullName>
    </submittedName>
</protein>
<dbReference type="AlphaFoldDB" id="X8J9B6"/>
<reference evidence="2" key="1">
    <citation type="journal article" date="2014" name="Genome Announc.">
        <title>Draft genome sequence of the plant-pathogenic soil fungus Rhizoctonia solani anastomosis group 3 strain Rhs1AP.</title>
        <authorList>
            <person name="Cubeta M.A."/>
            <person name="Thomas E."/>
            <person name="Dean R.A."/>
            <person name="Jabaji S."/>
            <person name="Neate S.M."/>
            <person name="Tavantzis S."/>
            <person name="Toda T."/>
            <person name="Vilgalys R."/>
            <person name="Bharathan N."/>
            <person name="Fedorova-Abrams N."/>
            <person name="Pakala S.B."/>
            <person name="Pakala S.M."/>
            <person name="Zafar N."/>
            <person name="Joardar V."/>
            <person name="Losada L."/>
            <person name="Nierman W.C."/>
        </authorList>
    </citation>
    <scope>NUCLEOTIDE SEQUENCE [LARGE SCALE GENOMIC DNA]</scope>
    <source>
        <strain evidence="2">AG-3</strain>
    </source>
</reference>
<dbReference type="Proteomes" id="UP000030108">
    <property type="component" value="Unassembled WGS sequence"/>
</dbReference>
<evidence type="ECO:0000313" key="1">
    <source>
        <dbReference type="EMBL" id="EUC60620.1"/>
    </source>
</evidence>
<dbReference type="EMBL" id="JATN01000319">
    <property type="protein sequence ID" value="EUC60620.1"/>
    <property type="molecule type" value="Genomic_DNA"/>
</dbReference>
<organism evidence="1 2">
    <name type="scientific">Rhizoctonia solani AG-3 Rhs1AP</name>
    <dbReference type="NCBI Taxonomy" id="1086054"/>
    <lineage>
        <taxon>Eukaryota</taxon>
        <taxon>Fungi</taxon>
        <taxon>Dikarya</taxon>
        <taxon>Basidiomycota</taxon>
        <taxon>Agaricomycotina</taxon>
        <taxon>Agaricomycetes</taxon>
        <taxon>Cantharellales</taxon>
        <taxon>Ceratobasidiaceae</taxon>
        <taxon>Rhizoctonia</taxon>
    </lineage>
</organism>
<accession>X8J9B6</accession>
<evidence type="ECO:0000313" key="2">
    <source>
        <dbReference type="Proteomes" id="UP000030108"/>
    </source>
</evidence>
<comment type="caution">
    <text evidence="1">The sequence shown here is derived from an EMBL/GenBank/DDBJ whole genome shotgun (WGS) entry which is preliminary data.</text>
</comment>
<proteinExistence type="predicted"/>
<gene>
    <name evidence="1" type="ORF">RSOL_356010</name>
</gene>